<organism evidence="6 7">
    <name type="scientific">Gymnopilus junonius</name>
    <name type="common">Spectacular rustgill mushroom</name>
    <name type="synonym">Gymnopilus spectabilis subsp. junonius</name>
    <dbReference type="NCBI Taxonomy" id="109634"/>
    <lineage>
        <taxon>Eukaryota</taxon>
        <taxon>Fungi</taxon>
        <taxon>Dikarya</taxon>
        <taxon>Basidiomycota</taxon>
        <taxon>Agaricomycotina</taxon>
        <taxon>Agaricomycetes</taxon>
        <taxon>Agaricomycetidae</taxon>
        <taxon>Agaricales</taxon>
        <taxon>Agaricineae</taxon>
        <taxon>Hymenogastraceae</taxon>
        <taxon>Gymnopilus</taxon>
    </lineage>
</organism>
<dbReference type="PANTHER" id="PTHR33337:SF40">
    <property type="entry name" value="CENP-V_GFA DOMAIN-CONTAINING PROTEIN-RELATED"/>
    <property type="match status" value="1"/>
</dbReference>
<evidence type="ECO:0000256" key="1">
    <source>
        <dbReference type="ARBA" id="ARBA00005495"/>
    </source>
</evidence>
<dbReference type="PANTHER" id="PTHR33337">
    <property type="entry name" value="GFA DOMAIN-CONTAINING PROTEIN"/>
    <property type="match status" value="1"/>
</dbReference>
<evidence type="ECO:0000256" key="3">
    <source>
        <dbReference type="ARBA" id="ARBA00022833"/>
    </source>
</evidence>
<sequence>VKVKCCCGISTFHIKFDKRRLPSRVSFCHCNSCRHSTGQMAFYGIPIIGPPLIGSTSLRPVNLDTTDLTGYCVSFSSIHYFCPNCSARMFLRKGNGRGVEWLLAGGLLESTEGIIEWKGHVNLADTMDGGLADHIRTVKGKTLNRYAHDEHSEELPVAWRSKELKSREEAMTDDKLHAHCHCGAIRVYITRPNRMSATMQAPYPPLLHPLHSRLSRLHNPKDEKWWLCPSMRMTEAGDLVKMDSHDADFTTPSRSSKYLAGHCVCLQCRLASGFDVQTYAFIPRANIFEEGSNDHHPIEFLVEEYRPQGLQQYCPSPGIYREFCATCGATAFYWQIGHPDVVNVSTGLLDEQDDGVRAEEWLSWVNNRVAFMEEGL</sequence>
<dbReference type="EMBL" id="JADNYJ010000197">
    <property type="protein sequence ID" value="KAF8875406.1"/>
    <property type="molecule type" value="Genomic_DNA"/>
</dbReference>
<protein>
    <submittedName>
        <fullName evidence="6">Mss4-like protein</fullName>
    </submittedName>
</protein>
<keyword evidence="3" id="KW-0862">Zinc</keyword>
<feature type="non-terminal residue" evidence="6">
    <location>
        <position position="376"/>
    </location>
</feature>
<dbReference type="AlphaFoldDB" id="A0A9P5NB98"/>
<dbReference type="GO" id="GO:0046872">
    <property type="term" value="F:metal ion binding"/>
    <property type="evidence" value="ECO:0007669"/>
    <property type="project" value="UniProtKB-KW"/>
</dbReference>
<keyword evidence="2" id="KW-0479">Metal-binding</keyword>
<keyword evidence="7" id="KW-1185">Reference proteome</keyword>
<comment type="caution">
    <text evidence="6">The sequence shown here is derived from an EMBL/GenBank/DDBJ whole genome shotgun (WGS) entry which is preliminary data.</text>
</comment>
<dbReference type="SUPFAM" id="SSF51316">
    <property type="entry name" value="Mss4-like"/>
    <property type="match status" value="2"/>
</dbReference>
<keyword evidence="4" id="KW-0456">Lyase</keyword>
<feature type="domain" description="CENP-V/GFA" evidence="5">
    <location>
        <begin position="1"/>
        <end position="118"/>
    </location>
</feature>
<evidence type="ECO:0000313" key="7">
    <source>
        <dbReference type="Proteomes" id="UP000724874"/>
    </source>
</evidence>
<name>A0A9P5NB98_GYMJU</name>
<feature type="non-terminal residue" evidence="6">
    <location>
        <position position="1"/>
    </location>
</feature>
<dbReference type="Proteomes" id="UP000724874">
    <property type="component" value="Unassembled WGS sequence"/>
</dbReference>
<proteinExistence type="inferred from homology"/>
<accession>A0A9P5NB98</accession>
<dbReference type="PROSITE" id="PS51891">
    <property type="entry name" value="CENP_V_GFA"/>
    <property type="match status" value="1"/>
</dbReference>
<gene>
    <name evidence="6" type="ORF">CPB84DRAFT_1639885</name>
</gene>
<evidence type="ECO:0000256" key="4">
    <source>
        <dbReference type="ARBA" id="ARBA00023239"/>
    </source>
</evidence>
<dbReference type="InterPro" id="IPR006913">
    <property type="entry name" value="CENP-V/GFA"/>
</dbReference>
<dbReference type="InterPro" id="IPR011057">
    <property type="entry name" value="Mss4-like_sf"/>
</dbReference>
<evidence type="ECO:0000259" key="5">
    <source>
        <dbReference type="PROSITE" id="PS51891"/>
    </source>
</evidence>
<dbReference type="Pfam" id="PF04828">
    <property type="entry name" value="GFA"/>
    <property type="match status" value="2"/>
</dbReference>
<dbReference type="OrthoDB" id="5422068at2759"/>
<evidence type="ECO:0000313" key="6">
    <source>
        <dbReference type="EMBL" id="KAF8875406.1"/>
    </source>
</evidence>
<reference evidence="6" key="1">
    <citation type="submission" date="2020-11" db="EMBL/GenBank/DDBJ databases">
        <authorList>
            <consortium name="DOE Joint Genome Institute"/>
            <person name="Ahrendt S."/>
            <person name="Riley R."/>
            <person name="Andreopoulos W."/>
            <person name="LaButti K."/>
            <person name="Pangilinan J."/>
            <person name="Ruiz-duenas F.J."/>
            <person name="Barrasa J.M."/>
            <person name="Sanchez-Garcia M."/>
            <person name="Camarero S."/>
            <person name="Miyauchi S."/>
            <person name="Serrano A."/>
            <person name="Linde D."/>
            <person name="Babiker R."/>
            <person name="Drula E."/>
            <person name="Ayuso-Fernandez I."/>
            <person name="Pacheco R."/>
            <person name="Padilla G."/>
            <person name="Ferreira P."/>
            <person name="Barriuso J."/>
            <person name="Kellner H."/>
            <person name="Castanera R."/>
            <person name="Alfaro M."/>
            <person name="Ramirez L."/>
            <person name="Pisabarro A.G."/>
            <person name="Kuo A."/>
            <person name="Tritt A."/>
            <person name="Lipzen A."/>
            <person name="He G."/>
            <person name="Yan M."/>
            <person name="Ng V."/>
            <person name="Cullen D."/>
            <person name="Martin F."/>
            <person name="Rosso M.-N."/>
            <person name="Henrissat B."/>
            <person name="Hibbett D."/>
            <person name="Martinez A.T."/>
            <person name="Grigoriev I.V."/>
        </authorList>
    </citation>
    <scope>NUCLEOTIDE SEQUENCE</scope>
    <source>
        <strain evidence="6">AH 44721</strain>
    </source>
</reference>
<evidence type="ECO:0000256" key="2">
    <source>
        <dbReference type="ARBA" id="ARBA00022723"/>
    </source>
</evidence>
<comment type="similarity">
    <text evidence="1">Belongs to the Gfa family.</text>
</comment>
<dbReference type="Gene3D" id="3.90.1590.10">
    <property type="entry name" value="glutathione-dependent formaldehyde- activating enzyme (gfa)"/>
    <property type="match status" value="2"/>
</dbReference>
<dbReference type="GO" id="GO:0016846">
    <property type="term" value="F:carbon-sulfur lyase activity"/>
    <property type="evidence" value="ECO:0007669"/>
    <property type="project" value="InterPro"/>
</dbReference>